<dbReference type="Gene3D" id="3.40.50.620">
    <property type="entry name" value="HUPs"/>
    <property type="match status" value="1"/>
</dbReference>
<reference evidence="3 4" key="1">
    <citation type="submission" date="2017-05" db="EMBL/GenBank/DDBJ databases">
        <authorList>
            <person name="Varghese N."/>
            <person name="Submissions S."/>
        </authorList>
    </citation>
    <scope>NUCLEOTIDE SEQUENCE [LARGE SCALE GENOMIC DNA]</scope>
    <source>
        <strain evidence="3 4">CGMCC 1.7287</strain>
    </source>
</reference>
<dbReference type="InterPro" id="IPR007357">
    <property type="entry name" value="PhrB-like"/>
</dbReference>
<evidence type="ECO:0000256" key="2">
    <source>
        <dbReference type="SAM" id="MobiDB-lite"/>
    </source>
</evidence>
<dbReference type="Gene3D" id="1.10.579.10">
    <property type="entry name" value="DNA Cyclobutane Dipyrimidine Photolyase, subunit A, domain 3"/>
    <property type="match status" value="1"/>
</dbReference>
<name>A0ABY1S0L6_9GAMM</name>
<dbReference type="Gene3D" id="1.10.10.1710">
    <property type="entry name" value="Deoxyribodipyrimidine photolyase-related"/>
    <property type="match status" value="1"/>
</dbReference>
<proteinExistence type="predicted"/>
<dbReference type="Pfam" id="PF04244">
    <property type="entry name" value="DPRP"/>
    <property type="match status" value="1"/>
</dbReference>
<dbReference type="Proteomes" id="UP001159257">
    <property type="component" value="Unassembled WGS sequence"/>
</dbReference>
<dbReference type="InterPro" id="IPR014729">
    <property type="entry name" value="Rossmann-like_a/b/a_fold"/>
</dbReference>
<dbReference type="InterPro" id="IPR052551">
    <property type="entry name" value="UV-DNA_repair_photolyase"/>
</dbReference>
<gene>
    <name evidence="3" type="ORF">SAMN04487964_10710</name>
</gene>
<accession>A0ABY1S0L6</accession>
<evidence type="ECO:0000256" key="1">
    <source>
        <dbReference type="SAM" id="Coils"/>
    </source>
</evidence>
<sequence length="511" mass="60118">MPNAPRLRLVLGDQLNLNISSLRDADPSHDLILMCELSVEATYVRHHKQKLVLVLSAMRHFAKQLKEEGFKVRYLRLDDTENSGSFTAEIEKILSSSDCRHCVMTEPGEYRLKLQFEQWQQAHPEYTLEVREDDRFLCRHEEFRQWTEGRKQLRMEYFYRWMRRRYKLLMDGEQPVGGNWNLDAQNRNPLPDTQRPPKPVRFPPDRITQEVIDLVEDRFHNHFGDLHEFGWGVTAAHAKEALDSFIRERLPLFGDYQDAMRAGDPWLYHSHLSVYINLGLLDPMQAIRAAEAAYESGSAPLNAVEGFIRQILGWREFVRGLYWLWMPDYPRLNYLQADRPLPGFYWDAKTDMHCLQQCIQDTHKHAYAHHIQRLMVLGNFALLAGIDPTAVNEWYLLVYADAYEWVELPNVHGMILYADGGALASKPYAAGGAYINRMSNYCTRCRYDVKQKTGTNACPFNYLYWHFLERNINLLRHNPRMALAYRNLERMKEELREETNRSAQIFLQQLD</sequence>
<feature type="region of interest" description="Disordered" evidence="2">
    <location>
        <begin position="180"/>
        <end position="203"/>
    </location>
</feature>
<dbReference type="EMBL" id="FXWV01000007">
    <property type="protein sequence ID" value="SMR74549.1"/>
    <property type="molecule type" value="Genomic_DNA"/>
</dbReference>
<dbReference type="InterPro" id="IPR036134">
    <property type="entry name" value="Crypto/Photolyase_FAD-like_sf"/>
</dbReference>
<dbReference type="PANTHER" id="PTHR38657">
    <property type="entry name" value="SLR1343 PROTEIN"/>
    <property type="match status" value="1"/>
</dbReference>
<organism evidence="3 4">
    <name type="scientific">Marinobacterium sediminicola</name>
    <dbReference type="NCBI Taxonomy" id="518898"/>
    <lineage>
        <taxon>Bacteria</taxon>
        <taxon>Pseudomonadati</taxon>
        <taxon>Pseudomonadota</taxon>
        <taxon>Gammaproteobacteria</taxon>
        <taxon>Oceanospirillales</taxon>
        <taxon>Oceanospirillaceae</taxon>
        <taxon>Marinobacterium</taxon>
    </lineage>
</organism>
<comment type="caution">
    <text evidence="3">The sequence shown here is derived from an EMBL/GenBank/DDBJ whole genome shotgun (WGS) entry which is preliminary data.</text>
</comment>
<evidence type="ECO:0000313" key="3">
    <source>
        <dbReference type="EMBL" id="SMR74549.1"/>
    </source>
</evidence>
<dbReference type="PANTHER" id="PTHR38657:SF1">
    <property type="entry name" value="SLR1343 PROTEIN"/>
    <property type="match status" value="1"/>
</dbReference>
<keyword evidence="4" id="KW-1185">Reference proteome</keyword>
<keyword evidence="1" id="KW-0175">Coiled coil</keyword>
<dbReference type="Gene3D" id="1.25.40.80">
    <property type="match status" value="1"/>
</dbReference>
<dbReference type="RefSeq" id="WP_239041302.1">
    <property type="nucleotide sequence ID" value="NZ_BAAAEY010000007.1"/>
</dbReference>
<protein>
    <submittedName>
        <fullName evidence="3">Deoxyribodipyrimidine photolyase-related protein</fullName>
    </submittedName>
</protein>
<evidence type="ECO:0000313" key="4">
    <source>
        <dbReference type="Proteomes" id="UP001159257"/>
    </source>
</evidence>
<feature type="coiled-coil region" evidence="1">
    <location>
        <begin position="478"/>
        <end position="508"/>
    </location>
</feature>
<dbReference type="SUPFAM" id="SSF48173">
    <property type="entry name" value="Cryptochrome/photolyase FAD-binding domain"/>
    <property type="match status" value="1"/>
</dbReference>